<evidence type="ECO:0000313" key="3">
    <source>
        <dbReference type="Proteomes" id="UP001205105"/>
    </source>
</evidence>
<protein>
    <submittedName>
        <fullName evidence="2">Uncharacterized protein</fullName>
    </submittedName>
</protein>
<name>A0AAD5DIA5_9CHLO</name>
<keyword evidence="3" id="KW-1185">Reference proteome</keyword>
<evidence type="ECO:0000256" key="1">
    <source>
        <dbReference type="SAM" id="MobiDB-lite"/>
    </source>
</evidence>
<sequence length="172" mass="18028">MRAPGSHRPGCADLHCSGIAGTPCSIMQTEGMGSSPHWLSSATESSEVATPLLRQCARRRQHHTRQQRRSNCSRLEALLAVVQESLKAKGAEILSNGVTTRSMRRSAPAAQPAPGAAGTPGGGTPCGAEPAARAAAQYRQQVFETLLKGMPPRDAAALLQAKRFLASFGCPA</sequence>
<dbReference type="AlphaFoldDB" id="A0AAD5DIA5"/>
<organism evidence="2 3">
    <name type="scientific">Chlorella ohadii</name>
    <dbReference type="NCBI Taxonomy" id="2649997"/>
    <lineage>
        <taxon>Eukaryota</taxon>
        <taxon>Viridiplantae</taxon>
        <taxon>Chlorophyta</taxon>
        <taxon>core chlorophytes</taxon>
        <taxon>Trebouxiophyceae</taxon>
        <taxon>Chlorellales</taxon>
        <taxon>Chlorellaceae</taxon>
        <taxon>Chlorella clade</taxon>
        <taxon>Chlorella</taxon>
    </lineage>
</organism>
<comment type="caution">
    <text evidence="2">The sequence shown here is derived from an EMBL/GenBank/DDBJ whole genome shotgun (WGS) entry which is preliminary data.</text>
</comment>
<dbReference type="Proteomes" id="UP001205105">
    <property type="component" value="Unassembled WGS sequence"/>
</dbReference>
<evidence type="ECO:0000313" key="2">
    <source>
        <dbReference type="EMBL" id="KAI7838495.1"/>
    </source>
</evidence>
<feature type="compositionally biased region" description="Low complexity" evidence="1">
    <location>
        <begin position="107"/>
        <end position="117"/>
    </location>
</feature>
<accession>A0AAD5DIA5</accession>
<feature type="region of interest" description="Disordered" evidence="1">
    <location>
        <begin position="99"/>
        <end position="131"/>
    </location>
</feature>
<dbReference type="EMBL" id="JADXDR010000125">
    <property type="protein sequence ID" value="KAI7838495.1"/>
    <property type="molecule type" value="Genomic_DNA"/>
</dbReference>
<gene>
    <name evidence="2" type="ORF">COHA_007757</name>
</gene>
<reference evidence="2" key="1">
    <citation type="submission" date="2020-11" db="EMBL/GenBank/DDBJ databases">
        <title>Chlorella ohadii genome sequencing and assembly.</title>
        <authorList>
            <person name="Murik O."/>
            <person name="Treves H."/>
            <person name="Kedem I."/>
            <person name="Shotland Y."/>
            <person name="Kaplan A."/>
        </authorList>
    </citation>
    <scope>NUCLEOTIDE SEQUENCE</scope>
    <source>
        <strain evidence="2">1</strain>
    </source>
</reference>
<proteinExistence type="predicted"/>